<organism evidence="1 2">
    <name type="scientific">Taibaiella chishuiensis</name>
    <dbReference type="NCBI Taxonomy" id="1434707"/>
    <lineage>
        <taxon>Bacteria</taxon>
        <taxon>Pseudomonadati</taxon>
        <taxon>Bacteroidota</taxon>
        <taxon>Chitinophagia</taxon>
        <taxon>Chitinophagales</taxon>
        <taxon>Chitinophagaceae</taxon>
        <taxon>Taibaiella</taxon>
    </lineage>
</organism>
<sequence length="77" mass="8209">MKKKTIPRILSLKKKTIIQLNSDQEIGLVGGITPTRDLSCLTNCVLCPAPPITQNNGTTVCLVSCNNPVRSVCGPCV</sequence>
<proteinExistence type="predicted"/>
<dbReference type="AlphaFoldDB" id="A0A2P8D621"/>
<keyword evidence="2" id="KW-1185">Reference proteome</keyword>
<reference evidence="1 2" key="1">
    <citation type="submission" date="2018-03" db="EMBL/GenBank/DDBJ databases">
        <title>Genomic Encyclopedia of Type Strains, Phase III (KMG-III): the genomes of soil and plant-associated and newly described type strains.</title>
        <authorList>
            <person name="Whitman W."/>
        </authorList>
    </citation>
    <scope>NUCLEOTIDE SEQUENCE [LARGE SCALE GENOMIC DNA]</scope>
    <source>
        <strain evidence="1 2">CGMCC 1.12700</strain>
    </source>
</reference>
<dbReference type="EMBL" id="PYGD01000003">
    <property type="protein sequence ID" value="PSK92664.1"/>
    <property type="molecule type" value="Genomic_DNA"/>
</dbReference>
<dbReference type="Proteomes" id="UP000240572">
    <property type="component" value="Unassembled WGS sequence"/>
</dbReference>
<comment type="caution">
    <text evidence="1">The sequence shown here is derived from an EMBL/GenBank/DDBJ whole genome shotgun (WGS) entry which is preliminary data.</text>
</comment>
<name>A0A2P8D621_9BACT</name>
<gene>
    <name evidence="1" type="ORF">B0I18_103241</name>
</gene>
<accession>A0A2P8D621</accession>
<evidence type="ECO:0000313" key="1">
    <source>
        <dbReference type="EMBL" id="PSK92664.1"/>
    </source>
</evidence>
<protein>
    <submittedName>
        <fullName evidence="1">Uncharacterized protein</fullName>
    </submittedName>
</protein>
<evidence type="ECO:0000313" key="2">
    <source>
        <dbReference type="Proteomes" id="UP000240572"/>
    </source>
</evidence>